<proteinExistence type="predicted"/>
<feature type="compositionally biased region" description="Basic and acidic residues" evidence="1">
    <location>
        <begin position="186"/>
        <end position="196"/>
    </location>
</feature>
<accession>A0AAD5VJ91</accession>
<feature type="region of interest" description="Disordered" evidence="1">
    <location>
        <begin position="165"/>
        <end position="236"/>
    </location>
</feature>
<feature type="region of interest" description="Disordered" evidence="1">
    <location>
        <begin position="58"/>
        <end position="131"/>
    </location>
</feature>
<feature type="compositionally biased region" description="Polar residues" evidence="1">
    <location>
        <begin position="441"/>
        <end position="454"/>
    </location>
</feature>
<feature type="compositionally biased region" description="Polar residues" evidence="1">
    <location>
        <begin position="122"/>
        <end position="131"/>
    </location>
</feature>
<dbReference type="Proteomes" id="UP001213000">
    <property type="component" value="Unassembled WGS sequence"/>
</dbReference>
<dbReference type="EMBL" id="JANIEX010000945">
    <property type="protein sequence ID" value="KAJ3561846.1"/>
    <property type="molecule type" value="Genomic_DNA"/>
</dbReference>
<comment type="caution">
    <text evidence="2">The sequence shown here is derived from an EMBL/GenBank/DDBJ whole genome shotgun (WGS) entry which is preliminary data.</text>
</comment>
<evidence type="ECO:0000313" key="2">
    <source>
        <dbReference type="EMBL" id="KAJ3561846.1"/>
    </source>
</evidence>
<evidence type="ECO:0000256" key="1">
    <source>
        <dbReference type="SAM" id="MobiDB-lite"/>
    </source>
</evidence>
<dbReference type="AlphaFoldDB" id="A0AAD5VJ91"/>
<feature type="region of interest" description="Disordered" evidence="1">
    <location>
        <begin position="371"/>
        <end position="467"/>
    </location>
</feature>
<protein>
    <submittedName>
        <fullName evidence="2">Uncharacterized protein</fullName>
    </submittedName>
</protein>
<sequence length="490" mass="52428">MSATLPSRPWATDGTFNSDVADLTNPSSISRIPSPLSSNVPHGSLVERASLSHIDRRSLRSSVVSKPLRSSPLAGPALQADGAASEVKDEPKLKPPRIASTPNLASLLATPPLSKRARPRTTESAQGIPSFLVHQSSSLETLTCTPSRHVHSGNEAKQANEVLGRSAPSAHLSHQSSTPALCPRSLPKEPGTEKGNRPSSIIRRPNTAHGYPTAPSPPAVSCRHSTDHASSAQSRELRNNSWLVANPYETTPKFSRLGLASAGVVLPMSAKEHKRLTHQNSRLSVKTSTARIARAGSSNSSPDASPTLSFQQETLSLPTTSMMQNGSLLSSASESLAAQSLREDSAVPMSATSSTITTITEGEEYVLRYDSTSKPNDHSRSVPPTTTSKQGPFGRLKGMTLRSIRSSASLSKSRSSPVSGKLTMDKRRSQSEIRLGFFTSRAVSPTASESTADSKPTEVGELPLPHPRTERSVRKFWKSLGLWHRSRSQA</sequence>
<organism evidence="2 3">
    <name type="scientific">Leucocoprinus birnbaumii</name>
    <dbReference type="NCBI Taxonomy" id="56174"/>
    <lineage>
        <taxon>Eukaryota</taxon>
        <taxon>Fungi</taxon>
        <taxon>Dikarya</taxon>
        <taxon>Basidiomycota</taxon>
        <taxon>Agaricomycotina</taxon>
        <taxon>Agaricomycetes</taxon>
        <taxon>Agaricomycetidae</taxon>
        <taxon>Agaricales</taxon>
        <taxon>Agaricineae</taxon>
        <taxon>Agaricaceae</taxon>
        <taxon>Leucocoprinus</taxon>
    </lineage>
</organism>
<feature type="compositionally biased region" description="Polar residues" evidence="1">
    <location>
        <begin position="278"/>
        <end position="309"/>
    </location>
</feature>
<evidence type="ECO:0000313" key="3">
    <source>
        <dbReference type="Proteomes" id="UP001213000"/>
    </source>
</evidence>
<gene>
    <name evidence="2" type="ORF">NP233_g9945</name>
</gene>
<reference evidence="2" key="1">
    <citation type="submission" date="2022-07" db="EMBL/GenBank/DDBJ databases">
        <title>Genome Sequence of Leucocoprinus birnbaumii.</title>
        <authorList>
            <person name="Buettner E."/>
        </authorList>
    </citation>
    <scope>NUCLEOTIDE SEQUENCE</scope>
    <source>
        <strain evidence="2">VT141</strain>
    </source>
</reference>
<name>A0AAD5VJ91_9AGAR</name>
<feature type="region of interest" description="Disordered" evidence="1">
    <location>
        <begin position="274"/>
        <end position="309"/>
    </location>
</feature>
<keyword evidence="3" id="KW-1185">Reference proteome</keyword>
<feature type="compositionally biased region" description="Low complexity" evidence="1">
    <location>
        <begin position="402"/>
        <end position="419"/>
    </location>
</feature>